<evidence type="ECO:0000256" key="2">
    <source>
        <dbReference type="ARBA" id="ARBA00022723"/>
    </source>
</evidence>
<accession>A0ABU8FQA0</accession>
<reference evidence="3 4" key="1">
    <citation type="submission" date="2024-01" db="EMBL/GenBank/DDBJ databases">
        <title>Seven novel Bacillus-like species.</title>
        <authorList>
            <person name="Liu G."/>
        </authorList>
    </citation>
    <scope>NUCLEOTIDE SEQUENCE [LARGE SCALE GENOMIC DNA]</scope>
    <source>
        <strain evidence="3 4">FJAT-53711</strain>
    </source>
</reference>
<protein>
    <submittedName>
        <fullName evidence="3">DinB family protein</fullName>
    </submittedName>
</protein>
<dbReference type="PANTHER" id="PTHR37302">
    <property type="entry name" value="SLR1116 PROTEIN"/>
    <property type="match status" value="1"/>
</dbReference>
<comment type="caution">
    <text evidence="3">The sequence shown here is derived from an EMBL/GenBank/DDBJ whole genome shotgun (WGS) entry which is preliminary data.</text>
</comment>
<dbReference type="InterPro" id="IPR007837">
    <property type="entry name" value="DinB"/>
</dbReference>
<proteinExistence type="inferred from homology"/>
<keyword evidence="4" id="KW-1185">Reference proteome</keyword>
<dbReference type="InterPro" id="IPR034660">
    <property type="entry name" value="DinB/YfiT-like"/>
</dbReference>
<dbReference type="Gene3D" id="1.20.120.450">
    <property type="entry name" value="dinb family like domain"/>
    <property type="match status" value="1"/>
</dbReference>
<comment type="similarity">
    <text evidence="1">Belongs to the DinB family.</text>
</comment>
<dbReference type="Pfam" id="PF05163">
    <property type="entry name" value="DinB"/>
    <property type="match status" value="1"/>
</dbReference>
<dbReference type="RefSeq" id="WP_336480550.1">
    <property type="nucleotide sequence ID" value="NZ_JBAWSV010000001.1"/>
</dbReference>
<dbReference type="Proteomes" id="UP001367922">
    <property type="component" value="Unassembled WGS sequence"/>
</dbReference>
<dbReference type="PANTHER" id="PTHR37302:SF1">
    <property type="entry name" value="PROTEIN DINB"/>
    <property type="match status" value="1"/>
</dbReference>
<evidence type="ECO:0000313" key="4">
    <source>
        <dbReference type="Proteomes" id="UP001367922"/>
    </source>
</evidence>
<evidence type="ECO:0000313" key="3">
    <source>
        <dbReference type="EMBL" id="MEI4828153.1"/>
    </source>
</evidence>
<dbReference type="SUPFAM" id="SSF109854">
    <property type="entry name" value="DinB/YfiT-like putative metalloenzymes"/>
    <property type="match status" value="1"/>
</dbReference>
<name>A0ABU8FQA0_9BACI</name>
<keyword evidence="2" id="KW-0479">Metal-binding</keyword>
<sequence>MKHPALQAYEYHVWANKRIFAHLKTLPTDVWSTEVQSVFPSISQTFVHIYITDTIWLSTLLGKPFDEVKTSAIHLSEKIKETSMEEMEQLFLNSSEDYHTFFARQENLDAAVSPEHPHFGRLETTVFELIQHVVNHGTYHRGNITAMLRQLGFSGTSTDYIFYLYAMSGSKK</sequence>
<organism evidence="3 4">
    <name type="scientific">Bacillus yunxiaonensis</name>
    <dbReference type="NCBI Taxonomy" id="3127665"/>
    <lineage>
        <taxon>Bacteria</taxon>
        <taxon>Bacillati</taxon>
        <taxon>Bacillota</taxon>
        <taxon>Bacilli</taxon>
        <taxon>Bacillales</taxon>
        <taxon>Bacillaceae</taxon>
        <taxon>Bacillus</taxon>
    </lineage>
</organism>
<gene>
    <name evidence="3" type="ORF">WAX78_01565</name>
</gene>
<dbReference type="EMBL" id="JBAWSV010000001">
    <property type="protein sequence ID" value="MEI4828153.1"/>
    <property type="molecule type" value="Genomic_DNA"/>
</dbReference>
<evidence type="ECO:0000256" key="1">
    <source>
        <dbReference type="ARBA" id="ARBA00008635"/>
    </source>
</evidence>